<keyword evidence="2" id="KW-0326">Glycosidase</keyword>
<dbReference type="FunFam" id="3.10.50.10:FF:000006">
    <property type="entry name" value="Chitobiase, di-N-acetyl"/>
    <property type="match status" value="1"/>
</dbReference>
<dbReference type="Proteomes" id="UP000011083">
    <property type="component" value="Unassembled WGS sequence"/>
</dbReference>
<dbReference type="InterPro" id="IPR051887">
    <property type="entry name" value="GH18_Domain-Containing"/>
</dbReference>
<feature type="chain" id="PRO_5003990041" evidence="3">
    <location>
        <begin position="30"/>
        <end position="374"/>
    </location>
</feature>
<accession>L8GSL6</accession>
<dbReference type="SUPFAM" id="SSF51445">
    <property type="entry name" value="(Trans)glycosidases"/>
    <property type="match status" value="1"/>
</dbReference>
<dbReference type="SMART" id="SM00636">
    <property type="entry name" value="Glyco_18"/>
    <property type="match status" value="1"/>
</dbReference>
<dbReference type="Pfam" id="PF00704">
    <property type="entry name" value="Glyco_hydro_18"/>
    <property type="match status" value="1"/>
</dbReference>
<feature type="domain" description="GH18" evidence="4">
    <location>
        <begin position="1"/>
        <end position="374"/>
    </location>
</feature>
<evidence type="ECO:0000256" key="2">
    <source>
        <dbReference type="ARBA" id="ARBA00023295"/>
    </source>
</evidence>
<dbReference type="KEGG" id="acan:ACA1_215470"/>
<gene>
    <name evidence="5" type="ORF">ACA1_215470</name>
</gene>
<dbReference type="InterPro" id="IPR029070">
    <property type="entry name" value="Chitinase_insertion_sf"/>
</dbReference>
<dbReference type="InterPro" id="IPR011583">
    <property type="entry name" value="Chitinase_II/V-like_cat"/>
</dbReference>
<dbReference type="GO" id="GO:0016798">
    <property type="term" value="F:hydrolase activity, acting on glycosyl bonds"/>
    <property type="evidence" value="ECO:0007669"/>
    <property type="project" value="UniProtKB-KW"/>
</dbReference>
<keyword evidence="3" id="KW-0732">Signal</keyword>
<sequence length="374" mass="41993">MMARQLSWSMVGVLLLVVVVVCSTAVADGAKCPCSDATLCERVQVPPRKEVFAFMVDNSFANWRGYDWALVTTVALFTDSVNPEFLCHAHSKKVRVVWGAAFPVSNLTNAEQRKQWVKAQAARVRDTFTDGINVDIEDALKADQPQERKLLTVLMHELKGELDRQVPNHQLTFDVAWSPQLCGCDLQGLADFTDFLFVMAYDMQSQIPASKCIAGANSGYPRAEEGLRQYLKLGIKPEQLVLGLPWYGRDYPCINPANLTVCPIQPVPFRGAPCSDAVAPELDYHVVERLLSSSQAITKRQWDAAAKSPWFDYRTSQGHIHQLWYDDVESLTLKCELAKSLHIRGVGVWEADALDYTNHSQAQQMWGTFRSFLH</sequence>
<keyword evidence="6" id="KW-1185">Reference proteome</keyword>
<organism evidence="5 6">
    <name type="scientific">Acanthamoeba castellanii (strain ATCC 30010 / Neff)</name>
    <dbReference type="NCBI Taxonomy" id="1257118"/>
    <lineage>
        <taxon>Eukaryota</taxon>
        <taxon>Amoebozoa</taxon>
        <taxon>Discosea</taxon>
        <taxon>Longamoebia</taxon>
        <taxon>Centramoebida</taxon>
        <taxon>Acanthamoebidae</taxon>
        <taxon>Acanthamoeba</taxon>
    </lineage>
</organism>
<dbReference type="InterPro" id="IPR001223">
    <property type="entry name" value="Glyco_hydro18_cat"/>
</dbReference>
<dbReference type="VEuPathDB" id="AmoebaDB:ACA1_215470"/>
<dbReference type="InterPro" id="IPR017853">
    <property type="entry name" value="GH"/>
</dbReference>
<dbReference type="OMA" id="ARTAWIN"/>
<dbReference type="EMBL" id="KB008036">
    <property type="protein sequence ID" value="ELR15086.1"/>
    <property type="molecule type" value="Genomic_DNA"/>
</dbReference>
<dbReference type="GO" id="GO:0008061">
    <property type="term" value="F:chitin binding"/>
    <property type="evidence" value="ECO:0007669"/>
    <property type="project" value="InterPro"/>
</dbReference>
<dbReference type="AlphaFoldDB" id="L8GSL6"/>
<reference evidence="5 6" key="1">
    <citation type="journal article" date="2013" name="Genome Biol.">
        <title>Genome of Acanthamoeba castellanii highlights extensive lateral gene transfer and early evolution of tyrosine kinase signaling.</title>
        <authorList>
            <person name="Clarke M."/>
            <person name="Lohan A.J."/>
            <person name="Liu B."/>
            <person name="Lagkouvardos I."/>
            <person name="Roy S."/>
            <person name="Zafar N."/>
            <person name="Bertelli C."/>
            <person name="Schilde C."/>
            <person name="Kianianmomeni A."/>
            <person name="Burglin T.R."/>
            <person name="Frech C."/>
            <person name="Turcotte B."/>
            <person name="Kopec K.O."/>
            <person name="Synnott J.M."/>
            <person name="Choo C."/>
            <person name="Paponov I."/>
            <person name="Finkler A."/>
            <person name="Soon Heng Tan C."/>
            <person name="Hutchins A.P."/>
            <person name="Weinmeier T."/>
            <person name="Rattei T."/>
            <person name="Chu J.S."/>
            <person name="Gimenez G."/>
            <person name="Irimia M."/>
            <person name="Rigden D.J."/>
            <person name="Fitzpatrick D.A."/>
            <person name="Lorenzo-Morales J."/>
            <person name="Bateman A."/>
            <person name="Chiu C.H."/>
            <person name="Tang P."/>
            <person name="Hegemann P."/>
            <person name="Fromm H."/>
            <person name="Raoult D."/>
            <person name="Greub G."/>
            <person name="Miranda-Saavedra D."/>
            <person name="Chen N."/>
            <person name="Nash P."/>
            <person name="Ginger M.L."/>
            <person name="Horn M."/>
            <person name="Schaap P."/>
            <person name="Caler L."/>
            <person name="Loftus B."/>
        </authorList>
    </citation>
    <scope>NUCLEOTIDE SEQUENCE [LARGE SCALE GENOMIC DNA]</scope>
    <source>
        <strain evidence="5 6">Neff</strain>
    </source>
</reference>
<dbReference type="OrthoDB" id="16630at2759"/>
<evidence type="ECO:0000313" key="6">
    <source>
        <dbReference type="Proteomes" id="UP000011083"/>
    </source>
</evidence>
<dbReference type="PANTHER" id="PTHR46290:SF1">
    <property type="entry name" value="DI-N-ACETYLCHITOBIASE"/>
    <property type="match status" value="1"/>
</dbReference>
<evidence type="ECO:0000256" key="1">
    <source>
        <dbReference type="ARBA" id="ARBA00022801"/>
    </source>
</evidence>
<dbReference type="GeneID" id="14915775"/>
<dbReference type="STRING" id="1257118.L8GSL6"/>
<dbReference type="GO" id="GO:0005615">
    <property type="term" value="C:extracellular space"/>
    <property type="evidence" value="ECO:0007669"/>
    <property type="project" value="TreeGrafter"/>
</dbReference>
<keyword evidence="1" id="KW-0378">Hydrolase</keyword>
<evidence type="ECO:0000259" key="4">
    <source>
        <dbReference type="PROSITE" id="PS51910"/>
    </source>
</evidence>
<dbReference type="RefSeq" id="XP_004337099.1">
    <property type="nucleotide sequence ID" value="XM_004337051.1"/>
</dbReference>
<name>L8GSL6_ACACF</name>
<evidence type="ECO:0000313" key="5">
    <source>
        <dbReference type="EMBL" id="ELR15086.1"/>
    </source>
</evidence>
<feature type="signal peptide" evidence="3">
    <location>
        <begin position="1"/>
        <end position="29"/>
    </location>
</feature>
<dbReference type="PANTHER" id="PTHR46290">
    <property type="entry name" value="DI-N-ACETYLCHITOBIASE"/>
    <property type="match status" value="1"/>
</dbReference>
<dbReference type="GO" id="GO:0009313">
    <property type="term" value="P:oligosaccharide catabolic process"/>
    <property type="evidence" value="ECO:0007669"/>
    <property type="project" value="TreeGrafter"/>
</dbReference>
<evidence type="ECO:0000256" key="3">
    <source>
        <dbReference type="SAM" id="SignalP"/>
    </source>
</evidence>
<dbReference type="PROSITE" id="PS51910">
    <property type="entry name" value="GH18_2"/>
    <property type="match status" value="1"/>
</dbReference>
<dbReference type="Gene3D" id="3.10.50.10">
    <property type="match status" value="1"/>
</dbReference>
<dbReference type="Gene3D" id="3.20.20.80">
    <property type="entry name" value="Glycosidases"/>
    <property type="match status" value="1"/>
</dbReference>
<proteinExistence type="predicted"/>
<protein>
    <submittedName>
        <fullName evidence="5">Din-acetylchitobiase 2, putative</fullName>
    </submittedName>
</protein>